<dbReference type="InterPro" id="IPR036291">
    <property type="entry name" value="NAD(P)-bd_dom_sf"/>
</dbReference>
<protein>
    <submittedName>
        <fullName evidence="8">Uncharacterized protein</fullName>
    </submittedName>
</protein>
<feature type="signal peptide" evidence="7">
    <location>
        <begin position="1"/>
        <end position="21"/>
    </location>
</feature>
<organism evidence="8 9">
    <name type="scientific">Ciona savignyi</name>
    <name type="common">Pacific transparent sea squirt</name>
    <dbReference type="NCBI Taxonomy" id="51511"/>
    <lineage>
        <taxon>Eukaryota</taxon>
        <taxon>Metazoa</taxon>
        <taxon>Chordata</taxon>
        <taxon>Tunicata</taxon>
        <taxon>Ascidiacea</taxon>
        <taxon>Phlebobranchia</taxon>
        <taxon>Cionidae</taxon>
        <taxon>Ciona</taxon>
    </lineage>
</organism>
<dbReference type="PRINTS" id="PR00081">
    <property type="entry name" value="GDHRDH"/>
</dbReference>
<dbReference type="GO" id="GO:0005789">
    <property type="term" value="C:endoplasmic reticulum membrane"/>
    <property type="evidence" value="ECO:0007669"/>
    <property type="project" value="UniProtKB-SubCell"/>
</dbReference>
<dbReference type="InterPro" id="IPR051253">
    <property type="entry name" value="11-beta-HSD"/>
</dbReference>
<dbReference type="InterPro" id="IPR002347">
    <property type="entry name" value="SDR_fam"/>
</dbReference>
<evidence type="ECO:0000256" key="2">
    <source>
        <dbReference type="ARBA" id="ARBA00011738"/>
    </source>
</evidence>
<comment type="subcellular location">
    <subcellularLocation>
        <location evidence="1">Endoplasmic reticulum membrane</location>
    </subcellularLocation>
</comment>
<accession>H2ZAQ6</accession>
<keyword evidence="5" id="KW-1133">Transmembrane helix</keyword>
<dbReference type="SUPFAM" id="SSF51735">
    <property type="entry name" value="NAD(P)-binding Rossmann-fold domains"/>
    <property type="match status" value="1"/>
</dbReference>
<dbReference type="PANTHER" id="PTHR44279:SF1">
    <property type="entry name" value="11-BETA-HYDROXYSTEROID DEHYDROGENASE 1"/>
    <property type="match status" value="1"/>
</dbReference>
<evidence type="ECO:0000313" key="9">
    <source>
        <dbReference type="Proteomes" id="UP000007875"/>
    </source>
</evidence>
<dbReference type="eggNOG" id="KOG1205">
    <property type="taxonomic scope" value="Eukaryota"/>
</dbReference>
<proteinExistence type="predicted"/>
<comment type="subunit">
    <text evidence="2">Homodimer.</text>
</comment>
<dbReference type="OMA" id="YKYAATK"/>
<keyword evidence="9" id="KW-1185">Reference proteome</keyword>
<dbReference type="Proteomes" id="UP000007875">
    <property type="component" value="Unassembled WGS sequence"/>
</dbReference>
<feature type="chain" id="PRO_5003578601" evidence="7">
    <location>
        <begin position="22"/>
        <end position="288"/>
    </location>
</feature>
<dbReference type="GeneTree" id="ENSGT00940000160668"/>
<dbReference type="PANTHER" id="PTHR44279">
    <property type="entry name" value="HYDROXYSTEROID (11-BETA) DEHYDROGENASE 1-LIKE B-RELATED"/>
    <property type="match status" value="1"/>
</dbReference>
<dbReference type="STRING" id="51511.ENSCSAVP00000014671"/>
<evidence type="ECO:0000256" key="3">
    <source>
        <dbReference type="ARBA" id="ARBA00022692"/>
    </source>
</evidence>
<keyword evidence="4" id="KW-0256">Endoplasmic reticulum</keyword>
<dbReference type="InParanoid" id="H2ZAQ6"/>
<dbReference type="Gene3D" id="3.40.50.720">
    <property type="entry name" value="NAD(P)-binding Rossmann-like Domain"/>
    <property type="match status" value="1"/>
</dbReference>
<name>H2ZAQ6_CIOSA</name>
<evidence type="ECO:0000256" key="4">
    <source>
        <dbReference type="ARBA" id="ARBA00022824"/>
    </source>
</evidence>
<reference evidence="9" key="1">
    <citation type="submission" date="2003-08" db="EMBL/GenBank/DDBJ databases">
        <authorList>
            <person name="Birren B."/>
            <person name="Nusbaum C."/>
            <person name="Abebe A."/>
            <person name="Abouelleil A."/>
            <person name="Adekoya E."/>
            <person name="Ait-zahra M."/>
            <person name="Allen N."/>
            <person name="Allen T."/>
            <person name="An P."/>
            <person name="Anderson M."/>
            <person name="Anderson S."/>
            <person name="Arachchi H."/>
            <person name="Armbruster J."/>
            <person name="Bachantsang P."/>
            <person name="Baldwin J."/>
            <person name="Barry A."/>
            <person name="Bayul T."/>
            <person name="Blitshsteyn B."/>
            <person name="Bloom T."/>
            <person name="Blye J."/>
            <person name="Boguslavskiy L."/>
            <person name="Borowsky M."/>
            <person name="Boukhgalter B."/>
            <person name="Brunache A."/>
            <person name="Butler J."/>
            <person name="Calixte N."/>
            <person name="Calvo S."/>
            <person name="Camarata J."/>
            <person name="Campo K."/>
            <person name="Chang J."/>
            <person name="Cheshatsang Y."/>
            <person name="Citroen M."/>
            <person name="Collymore A."/>
            <person name="Considine T."/>
            <person name="Cook A."/>
            <person name="Cooke P."/>
            <person name="Corum B."/>
            <person name="Cuomo C."/>
            <person name="David R."/>
            <person name="Dawoe T."/>
            <person name="Degray S."/>
            <person name="Dodge S."/>
            <person name="Dooley K."/>
            <person name="Dorje P."/>
            <person name="Dorjee K."/>
            <person name="Dorris L."/>
            <person name="Duffey N."/>
            <person name="Dupes A."/>
            <person name="Elkins T."/>
            <person name="Engels R."/>
            <person name="Erickson J."/>
            <person name="Farina A."/>
            <person name="Faro S."/>
            <person name="Ferreira P."/>
            <person name="Fischer H."/>
            <person name="Fitzgerald M."/>
            <person name="Foley K."/>
            <person name="Gage D."/>
            <person name="Galagan J."/>
            <person name="Gearin G."/>
            <person name="Gnerre S."/>
            <person name="Gnirke A."/>
            <person name="Goyette A."/>
            <person name="Graham J."/>
            <person name="Grandbois E."/>
            <person name="Gyaltsen K."/>
            <person name="Hafez N."/>
            <person name="Hagopian D."/>
            <person name="Hagos B."/>
            <person name="Hall J."/>
            <person name="Hatcher B."/>
            <person name="Heller A."/>
            <person name="Higgins H."/>
            <person name="Honan T."/>
            <person name="Horn A."/>
            <person name="Houde N."/>
            <person name="Hughes L."/>
            <person name="Hulme W."/>
            <person name="Husby E."/>
            <person name="Iliev I."/>
            <person name="Jaffe D."/>
            <person name="Jones C."/>
            <person name="Kamal M."/>
            <person name="Kamat A."/>
            <person name="Kamvysselis M."/>
            <person name="Karlsson E."/>
            <person name="Kells C."/>
            <person name="Kieu A."/>
            <person name="Kisner P."/>
            <person name="Kodira C."/>
            <person name="Kulbokas E."/>
            <person name="Labutti K."/>
            <person name="Lama D."/>
            <person name="Landers T."/>
            <person name="Leger J."/>
            <person name="Levine S."/>
            <person name="Lewis D."/>
            <person name="Lewis T."/>
            <person name="Lindblad-toh K."/>
            <person name="Liu X."/>
            <person name="Lokyitsang T."/>
            <person name="Lokyitsang Y."/>
            <person name="Lucien O."/>
            <person name="Lui A."/>
            <person name="Ma L.J."/>
            <person name="Mabbitt R."/>
            <person name="Macdonald J."/>
            <person name="Maclean C."/>
            <person name="Major J."/>
            <person name="Manning J."/>
            <person name="Marabella R."/>
            <person name="Maru K."/>
            <person name="Matthews C."/>
            <person name="Mauceli E."/>
            <person name="Mccarthy M."/>
            <person name="Mcdonough S."/>
            <person name="Mcghee T."/>
            <person name="Meldrim J."/>
            <person name="Meneus L."/>
            <person name="Mesirov J."/>
            <person name="Mihalev A."/>
            <person name="Mihova T."/>
            <person name="Mikkelsen T."/>
            <person name="Mlenga V."/>
            <person name="Moru K."/>
            <person name="Mozes J."/>
            <person name="Mulrain L."/>
            <person name="Munson G."/>
            <person name="Naylor J."/>
            <person name="Newes C."/>
            <person name="Nguyen C."/>
            <person name="Nguyen N."/>
            <person name="Nguyen T."/>
            <person name="Nicol R."/>
            <person name="Nielsen C."/>
            <person name="Nizzari M."/>
            <person name="Norbu C."/>
            <person name="Norbu N."/>
            <person name="O'donnell P."/>
            <person name="Okoawo O."/>
            <person name="O'leary S."/>
            <person name="Omotosho B."/>
            <person name="O'neill K."/>
            <person name="Osman S."/>
            <person name="Parker S."/>
            <person name="Perrin D."/>
            <person name="Phunkhang P."/>
            <person name="Piqani B."/>
            <person name="Purcell S."/>
            <person name="Rachupka T."/>
            <person name="Ramasamy U."/>
            <person name="Rameau R."/>
            <person name="Ray V."/>
            <person name="Raymond C."/>
            <person name="Retta R."/>
            <person name="Richardson S."/>
            <person name="Rise C."/>
            <person name="Rodriguez J."/>
            <person name="Rogers J."/>
            <person name="Rogov P."/>
            <person name="Rutman M."/>
            <person name="Schupbach R."/>
            <person name="Seaman C."/>
            <person name="Settipalli S."/>
            <person name="Sharpe T."/>
            <person name="Sheridan J."/>
            <person name="Sherpa N."/>
            <person name="Shi J."/>
            <person name="Smirnov S."/>
            <person name="Smith C."/>
            <person name="Sougnez C."/>
            <person name="Spencer B."/>
            <person name="Stalker J."/>
            <person name="Stange-thomann N."/>
            <person name="Stavropoulos S."/>
            <person name="Stetson K."/>
            <person name="Stone C."/>
            <person name="Stone S."/>
            <person name="Stubbs M."/>
            <person name="Talamas J."/>
            <person name="Tchuinga P."/>
            <person name="Tenzing P."/>
            <person name="Tesfaye S."/>
            <person name="Theodore J."/>
            <person name="Thoulutsang Y."/>
            <person name="Topham K."/>
            <person name="Towey S."/>
            <person name="Tsamla T."/>
            <person name="Tsomo N."/>
            <person name="Vallee D."/>
            <person name="Vassiliev H."/>
            <person name="Venkataraman V."/>
            <person name="Vinson J."/>
            <person name="Vo A."/>
            <person name="Wade C."/>
            <person name="Wang S."/>
            <person name="Wangchuk T."/>
            <person name="Wangdi T."/>
            <person name="Whittaker C."/>
            <person name="Wilkinson J."/>
            <person name="Wu Y."/>
            <person name="Wyman D."/>
            <person name="Yadav S."/>
            <person name="Yang S."/>
            <person name="Yang X."/>
            <person name="Yeager S."/>
            <person name="Yee E."/>
            <person name="Young G."/>
            <person name="Zainoun J."/>
            <person name="Zembeck L."/>
            <person name="Zimmer A."/>
            <person name="Zody M."/>
            <person name="Lander E."/>
        </authorList>
    </citation>
    <scope>NUCLEOTIDE SEQUENCE [LARGE SCALE GENOMIC DNA]</scope>
</reference>
<evidence type="ECO:0000256" key="6">
    <source>
        <dbReference type="ARBA" id="ARBA00023136"/>
    </source>
</evidence>
<evidence type="ECO:0000256" key="1">
    <source>
        <dbReference type="ARBA" id="ARBA00004586"/>
    </source>
</evidence>
<keyword evidence="6" id="KW-0472">Membrane</keyword>
<dbReference type="GO" id="GO:0006706">
    <property type="term" value="P:steroid catabolic process"/>
    <property type="evidence" value="ECO:0007669"/>
    <property type="project" value="TreeGrafter"/>
</dbReference>
<evidence type="ECO:0000256" key="5">
    <source>
        <dbReference type="ARBA" id="ARBA00022989"/>
    </source>
</evidence>
<reference evidence="8" key="3">
    <citation type="submission" date="2025-09" db="UniProtKB">
        <authorList>
            <consortium name="Ensembl"/>
        </authorList>
    </citation>
    <scope>IDENTIFICATION</scope>
</reference>
<dbReference type="GO" id="GO:0070524">
    <property type="term" value="F:11-beta-hydroxysteroid dehydrogenase (NADP+) activity"/>
    <property type="evidence" value="ECO:0007669"/>
    <property type="project" value="TreeGrafter"/>
</dbReference>
<keyword evidence="3" id="KW-0812">Transmembrane</keyword>
<dbReference type="Ensembl" id="ENSCSAVT00000014839.1">
    <property type="protein sequence ID" value="ENSCSAVP00000014671.1"/>
    <property type="gene ID" value="ENSCSAVG00000008576.1"/>
</dbReference>
<reference evidence="8" key="2">
    <citation type="submission" date="2025-08" db="UniProtKB">
        <authorList>
            <consortium name="Ensembl"/>
        </authorList>
    </citation>
    <scope>IDENTIFICATION</scope>
</reference>
<dbReference type="AlphaFoldDB" id="H2ZAQ6"/>
<dbReference type="Pfam" id="PF00106">
    <property type="entry name" value="adh_short"/>
    <property type="match status" value="1"/>
</dbReference>
<keyword evidence="7" id="KW-0732">Signal</keyword>
<sequence length="288" mass="31790">MWKSLFGGLVVLLAVYLALFGRKKQYNPDDVKGLRVVVTGGSSGIGEQIAYKFASMGAKLHVSARRESKLIDVTAHAKDVGAQEAHYFVASLSSYINASLLIQDAMQKLGGIDVLILNHFTSPYVGFYRHEAKDIEQLFMTNMLTHAHLASAAMETLKENKGRIAATSSAVAFFGSPYTIPYTTTKCALVGFFQSLDHELTINKTDVSVSLVHLGYIGTKSSSVIQDKIKHKPASKVECAAEMVRGIMMREREVYFPASVSWVPLFQALFPDYISNQVQQTYRDNAFS</sequence>
<dbReference type="GO" id="GO:0005496">
    <property type="term" value="F:steroid binding"/>
    <property type="evidence" value="ECO:0007669"/>
    <property type="project" value="TreeGrafter"/>
</dbReference>
<evidence type="ECO:0000256" key="7">
    <source>
        <dbReference type="SAM" id="SignalP"/>
    </source>
</evidence>
<evidence type="ECO:0000313" key="8">
    <source>
        <dbReference type="Ensembl" id="ENSCSAVP00000014671.1"/>
    </source>
</evidence>